<reference evidence="11" key="1">
    <citation type="journal article" date="2013" name="Genome Announc.">
        <title>Draft genome sequence of the grapevine dieback fungus Eutypa lata UCR-EL1.</title>
        <authorList>
            <person name="Blanco-Ulate B."/>
            <person name="Rolshausen P.E."/>
            <person name="Cantu D."/>
        </authorList>
    </citation>
    <scope>NUCLEOTIDE SEQUENCE [LARGE SCALE GENOMIC DNA]</scope>
    <source>
        <strain evidence="11">UCR-EL1</strain>
    </source>
</reference>
<evidence type="ECO:0000256" key="2">
    <source>
        <dbReference type="ARBA" id="ARBA00006019"/>
    </source>
</evidence>
<dbReference type="SMART" id="SM00884">
    <property type="entry name" value="Cullin_Nedd8"/>
    <property type="match status" value="1"/>
</dbReference>
<dbReference type="EMBL" id="KB706255">
    <property type="protein sequence ID" value="EMR68340.1"/>
    <property type="molecule type" value="Genomic_DNA"/>
</dbReference>
<dbReference type="FunFam" id="1.20.1310.10:FF:000014">
    <property type="entry name" value="Cullin 5"/>
    <property type="match status" value="1"/>
</dbReference>
<name>M7TNP4_EUTLA</name>
<dbReference type="eggNOG" id="KOG2166">
    <property type="taxonomic scope" value="Eukaryota"/>
</dbReference>
<dbReference type="Proteomes" id="UP000012174">
    <property type="component" value="Unassembled WGS sequence"/>
</dbReference>
<dbReference type="Pfam" id="PF26557">
    <property type="entry name" value="Cullin_AB"/>
    <property type="match status" value="1"/>
</dbReference>
<keyword evidence="11" id="KW-1185">Reference proteome</keyword>
<keyword evidence="4" id="KW-0833">Ubl conjugation pathway</keyword>
<dbReference type="InterPro" id="IPR001373">
    <property type="entry name" value="Cullin_N"/>
</dbReference>
<comment type="similarity">
    <text evidence="2 7 8">Belongs to the cullin family.</text>
</comment>
<dbReference type="GO" id="GO:0006511">
    <property type="term" value="P:ubiquitin-dependent protein catabolic process"/>
    <property type="evidence" value="ECO:0007669"/>
    <property type="project" value="InterPro"/>
</dbReference>
<sequence>MPPNNHPKPDDFDANWVYISTCITRIMRGEDIDMTTDLYIKLTEFLEDHLQQLSQEAERHTGRALLDFFVNEGKRYTTAARYIHHVFRFLNRHWIKRERDEGNTTVYEVYALHIILWHKVMLKEMRTDISVQLRDSVLELVEKQRNNEATVEYGQMREAVDFFASFVVDKEYLPALPASPVYFYRDHFEDPFLNASQTFYETKSKQLMAENINDIVEYMRKIAACLDQEVKRGEIYLPERTVSLLRECCCTALVGDYFDLLLNEFQISLSHGHVEDIARVSRLLSPIPGGLSHLKEKFREHIRKEGFDAVAAGMESLGPQRYVGELVRISTQYRGVVEEAFNDDKSGFMQSLNDACRDFVNASPAGASNGKPPELLVKYVDELLRNNIEERELESSLEAVTATLAYMENKDIFQKHYIRMLARRLLFHAHPSSNDAEASMVNHLEEVCGFDYANKLRRMLGDMQISKDLNTEFQEPDSRLGYMPGSSIGSYSILAANAWPLQAPETDFNPPVEVSTDCDHFYQFYKTKHEGHKLTWLWQLCRGELRTSYCKRPYIFHVSIYQMAVLLLFNSRDHNTKFKVLLMSPEEGKPDPSKIFRLNYDIKFGKIKVNLNLHSTRDDTAENEKINTAIEKDRELTMQAIIVRIMKARKKMEYSQLVSETISQVQERFKPEIAGIKKCVESLLDREFLQRREHDELEYFSPGLSDSLPGISTTAAAVAADSATAAST</sequence>
<evidence type="ECO:0000256" key="8">
    <source>
        <dbReference type="RuleBase" id="RU003829"/>
    </source>
</evidence>
<protein>
    <recommendedName>
        <fullName evidence="6">Cullin-5</fullName>
    </recommendedName>
</protein>
<dbReference type="PANTHER" id="PTHR11932">
    <property type="entry name" value="CULLIN"/>
    <property type="match status" value="1"/>
</dbReference>
<keyword evidence="5" id="KW-0832">Ubl conjugation</keyword>
<evidence type="ECO:0000256" key="3">
    <source>
        <dbReference type="ARBA" id="ARBA00022499"/>
    </source>
</evidence>
<evidence type="ECO:0000313" key="11">
    <source>
        <dbReference type="Proteomes" id="UP000012174"/>
    </source>
</evidence>
<dbReference type="PROSITE" id="PS50069">
    <property type="entry name" value="CULLIN_2"/>
    <property type="match status" value="1"/>
</dbReference>
<dbReference type="InterPro" id="IPR036388">
    <property type="entry name" value="WH-like_DNA-bd_sf"/>
</dbReference>
<evidence type="ECO:0000259" key="9">
    <source>
        <dbReference type="PROSITE" id="PS50069"/>
    </source>
</evidence>
<dbReference type="OMA" id="FKSNTHI"/>
<dbReference type="SUPFAM" id="SSF74788">
    <property type="entry name" value="Cullin repeat-like"/>
    <property type="match status" value="1"/>
</dbReference>
<accession>M7TNP4</accession>
<evidence type="ECO:0000313" key="10">
    <source>
        <dbReference type="EMBL" id="EMR68340.1"/>
    </source>
</evidence>
<dbReference type="OrthoDB" id="27073at2759"/>
<evidence type="ECO:0000256" key="5">
    <source>
        <dbReference type="ARBA" id="ARBA00022843"/>
    </source>
</evidence>
<dbReference type="FunFam" id="1.10.10.10:FF:000014">
    <property type="entry name" value="Cullin 1"/>
    <property type="match status" value="1"/>
</dbReference>
<dbReference type="SUPFAM" id="SSF46785">
    <property type="entry name" value="Winged helix' DNA-binding domain"/>
    <property type="match status" value="1"/>
</dbReference>
<comment type="pathway">
    <text evidence="1">Protein modification; protein ubiquitination.</text>
</comment>
<evidence type="ECO:0000256" key="1">
    <source>
        <dbReference type="ARBA" id="ARBA00004906"/>
    </source>
</evidence>
<dbReference type="InterPro" id="IPR036390">
    <property type="entry name" value="WH_DNA-bd_sf"/>
</dbReference>
<dbReference type="Gene3D" id="3.30.230.130">
    <property type="entry name" value="Cullin, Chain C, Domain 2"/>
    <property type="match status" value="1"/>
</dbReference>
<keyword evidence="3" id="KW-1017">Isopeptide bond</keyword>
<organism evidence="10 11">
    <name type="scientific">Eutypa lata (strain UCR-EL1)</name>
    <name type="common">Grapevine dieback disease fungus</name>
    <name type="synonym">Eutypa armeniacae</name>
    <dbReference type="NCBI Taxonomy" id="1287681"/>
    <lineage>
        <taxon>Eukaryota</taxon>
        <taxon>Fungi</taxon>
        <taxon>Dikarya</taxon>
        <taxon>Ascomycota</taxon>
        <taxon>Pezizomycotina</taxon>
        <taxon>Sordariomycetes</taxon>
        <taxon>Xylariomycetidae</taxon>
        <taxon>Xylariales</taxon>
        <taxon>Diatrypaceae</taxon>
        <taxon>Eutypa</taxon>
    </lineage>
</organism>
<dbReference type="Pfam" id="PF00888">
    <property type="entry name" value="Cullin"/>
    <property type="match status" value="1"/>
</dbReference>
<dbReference type="KEGG" id="ela:UCREL1_4642"/>
<proteinExistence type="inferred from homology"/>
<dbReference type="Gene3D" id="1.10.10.10">
    <property type="entry name" value="Winged helix-like DNA-binding domain superfamily/Winged helix DNA-binding domain"/>
    <property type="match status" value="1"/>
</dbReference>
<evidence type="ECO:0000256" key="6">
    <source>
        <dbReference type="ARBA" id="ARBA00040451"/>
    </source>
</evidence>
<dbReference type="HOGENOM" id="CLU_004747_6_1_1"/>
<evidence type="ECO:0000256" key="4">
    <source>
        <dbReference type="ARBA" id="ARBA00022786"/>
    </source>
</evidence>
<dbReference type="InterPro" id="IPR059120">
    <property type="entry name" value="Cullin-like_AB"/>
</dbReference>
<dbReference type="InterPro" id="IPR036317">
    <property type="entry name" value="Cullin_homology_sf"/>
</dbReference>
<dbReference type="STRING" id="1287681.M7TNP4"/>
<dbReference type="Pfam" id="PF10557">
    <property type="entry name" value="Cullin_Nedd8"/>
    <property type="match status" value="1"/>
</dbReference>
<dbReference type="InterPro" id="IPR016159">
    <property type="entry name" value="Cullin_repeat-like_dom_sf"/>
</dbReference>
<dbReference type="InterPro" id="IPR045093">
    <property type="entry name" value="Cullin"/>
</dbReference>
<feature type="domain" description="Cullin family profile" evidence="9">
    <location>
        <begin position="371"/>
        <end position="573"/>
    </location>
</feature>
<evidence type="ECO:0000256" key="7">
    <source>
        <dbReference type="PROSITE-ProRule" id="PRU00330"/>
    </source>
</evidence>
<dbReference type="AlphaFoldDB" id="M7TNP4"/>
<gene>
    <name evidence="10" type="ORF">UCREL1_4642</name>
</gene>
<dbReference type="SUPFAM" id="SSF75632">
    <property type="entry name" value="Cullin homology domain"/>
    <property type="match status" value="1"/>
</dbReference>
<dbReference type="GO" id="GO:0031625">
    <property type="term" value="F:ubiquitin protein ligase binding"/>
    <property type="evidence" value="ECO:0007669"/>
    <property type="project" value="InterPro"/>
</dbReference>
<dbReference type="InterPro" id="IPR019559">
    <property type="entry name" value="Cullin_neddylation_domain"/>
</dbReference>
<dbReference type="SMART" id="SM00182">
    <property type="entry name" value="CULLIN"/>
    <property type="match status" value="1"/>
</dbReference>
<dbReference type="Gene3D" id="1.20.1310.10">
    <property type="entry name" value="Cullin Repeats"/>
    <property type="match status" value="4"/>
</dbReference>
<dbReference type="InterPro" id="IPR016158">
    <property type="entry name" value="Cullin_homology"/>
</dbReference>